<feature type="compositionally biased region" description="Basic residues" evidence="1">
    <location>
        <begin position="38"/>
        <end position="48"/>
    </location>
</feature>
<feature type="region of interest" description="Disordered" evidence="1">
    <location>
        <begin position="27"/>
        <end position="48"/>
    </location>
</feature>
<feature type="region of interest" description="Disordered" evidence="1">
    <location>
        <begin position="140"/>
        <end position="237"/>
    </location>
</feature>
<proteinExistence type="predicted"/>
<feature type="compositionally biased region" description="Basic residues" evidence="1">
    <location>
        <begin position="196"/>
        <end position="207"/>
    </location>
</feature>
<organism evidence="2">
    <name type="scientific">uncultured Blastococcus sp</name>
    <dbReference type="NCBI Taxonomy" id="217144"/>
    <lineage>
        <taxon>Bacteria</taxon>
        <taxon>Bacillati</taxon>
        <taxon>Actinomycetota</taxon>
        <taxon>Actinomycetes</taxon>
        <taxon>Geodermatophilales</taxon>
        <taxon>Geodermatophilaceae</taxon>
        <taxon>Blastococcus</taxon>
        <taxon>environmental samples</taxon>
    </lineage>
</organism>
<feature type="compositionally biased region" description="Basic residues" evidence="1">
    <location>
        <begin position="86"/>
        <end position="97"/>
    </location>
</feature>
<protein>
    <submittedName>
        <fullName evidence="2">Uncharacterized protein</fullName>
    </submittedName>
</protein>
<evidence type="ECO:0000313" key="2">
    <source>
        <dbReference type="EMBL" id="CAA9247728.1"/>
    </source>
</evidence>
<sequence>EAAPLPLPAHPERRRALARRVAAGREPVRRAVGVRRTADRRRRGGADHRRLRGARFRRRTGLLLHGGRTGPGHVVQRPAVDGLGGYRRRPAGRRRAQPTRGLDGDDRRRDTVPRLGAGELGRAADVVQLPGLRIRQRRVLGGRRAAPAAARHLRPGQRQPALRQPVRESVGRRRRAARVLPVDAGGVRGRAGHAGGRARRGQPRRDRRPAPPGHRDGRGEQPGGPAPGVDGVRRAAL</sequence>
<dbReference type="EMBL" id="CADCTI010000163">
    <property type="protein sequence ID" value="CAA9247728.1"/>
    <property type="molecule type" value="Genomic_DNA"/>
</dbReference>
<dbReference type="AlphaFoldDB" id="A0A6J4IC31"/>
<feature type="compositionally biased region" description="Gly residues" evidence="1">
    <location>
        <begin position="186"/>
        <end position="195"/>
    </location>
</feature>
<evidence type="ECO:0000256" key="1">
    <source>
        <dbReference type="SAM" id="MobiDB-lite"/>
    </source>
</evidence>
<name>A0A6J4IC31_9ACTN</name>
<feature type="non-terminal residue" evidence="2">
    <location>
        <position position="237"/>
    </location>
</feature>
<accession>A0A6J4IC31</accession>
<feature type="region of interest" description="Disordered" evidence="1">
    <location>
        <begin position="63"/>
        <end position="113"/>
    </location>
</feature>
<reference evidence="2" key="1">
    <citation type="submission" date="2020-02" db="EMBL/GenBank/DDBJ databases">
        <authorList>
            <person name="Meier V. D."/>
        </authorList>
    </citation>
    <scope>NUCLEOTIDE SEQUENCE</scope>
    <source>
        <strain evidence="2">AVDCRST_MAG57</strain>
    </source>
</reference>
<feature type="non-terminal residue" evidence="2">
    <location>
        <position position="1"/>
    </location>
</feature>
<feature type="compositionally biased region" description="Basic and acidic residues" evidence="1">
    <location>
        <begin position="102"/>
        <end position="112"/>
    </location>
</feature>
<gene>
    <name evidence="2" type="ORF">AVDCRST_MAG57-1945</name>
</gene>